<reference evidence="2" key="1">
    <citation type="journal article" date="2016" name="Nat. Commun.">
        <title>The Gonium pectorale genome demonstrates co-option of cell cycle regulation during the evolution of multicellularity.</title>
        <authorList>
            <person name="Hanschen E.R."/>
            <person name="Marriage T.N."/>
            <person name="Ferris P.J."/>
            <person name="Hamaji T."/>
            <person name="Toyoda A."/>
            <person name="Fujiyama A."/>
            <person name="Neme R."/>
            <person name="Noguchi H."/>
            <person name="Minakuchi Y."/>
            <person name="Suzuki M."/>
            <person name="Kawai-Toyooka H."/>
            <person name="Smith D.R."/>
            <person name="Sparks H."/>
            <person name="Anderson J."/>
            <person name="Bakaric R."/>
            <person name="Luria V."/>
            <person name="Karger A."/>
            <person name="Kirschner M.W."/>
            <person name="Durand P.M."/>
            <person name="Michod R.E."/>
            <person name="Nozaki H."/>
            <person name="Olson B.J."/>
        </authorList>
    </citation>
    <scope>NUCLEOTIDE SEQUENCE [LARGE SCALE GENOMIC DNA]</scope>
    <source>
        <strain evidence="2">NIES-2863</strain>
    </source>
</reference>
<dbReference type="EMBL" id="LSYV01000054">
    <property type="protein sequence ID" value="KXZ45604.1"/>
    <property type="molecule type" value="Genomic_DNA"/>
</dbReference>
<dbReference type="OrthoDB" id="530244at2759"/>
<protein>
    <recommendedName>
        <fullName evidence="3">Plastid lipid-associated protein/fibrillin conserved domain-containing protein</fullName>
    </recommendedName>
</protein>
<comment type="caution">
    <text evidence="1">The sequence shown here is derived from an EMBL/GenBank/DDBJ whole genome shotgun (WGS) entry which is preliminary data.</text>
</comment>
<evidence type="ECO:0000313" key="1">
    <source>
        <dbReference type="EMBL" id="KXZ45604.1"/>
    </source>
</evidence>
<dbReference type="AlphaFoldDB" id="A0A150G6Z3"/>
<gene>
    <name evidence="1" type="ORF">GPECTOR_53g97</name>
</gene>
<organism evidence="1 2">
    <name type="scientific">Gonium pectorale</name>
    <name type="common">Green alga</name>
    <dbReference type="NCBI Taxonomy" id="33097"/>
    <lineage>
        <taxon>Eukaryota</taxon>
        <taxon>Viridiplantae</taxon>
        <taxon>Chlorophyta</taxon>
        <taxon>core chlorophytes</taxon>
        <taxon>Chlorophyceae</taxon>
        <taxon>CS clade</taxon>
        <taxon>Chlamydomonadales</taxon>
        <taxon>Volvocaceae</taxon>
        <taxon>Gonium</taxon>
    </lineage>
</organism>
<dbReference type="Proteomes" id="UP000075714">
    <property type="component" value="Unassembled WGS sequence"/>
</dbReference>
<keyword evidence="2" id="KW-1185">Reference proteome</keyword>
<sequence>MARLRDPDMVNCFGEPLKPEEYKSLVKCLDSAQLGVDTCLVDGLPALQEHLIKYCRAVAASQTDDLELVEGAMLLIEQLSMSLGQAVPPEGSQPRFSGQWQMLVATGGGWPYGRLQYVPIIELLEVSEDGQRFRLESKAGPLYTSAVGNVTWVRPPNRLQYHVTDFRVELLGASLGVPAPAPDNELLVFASAPGIALARSAAGGMTLMGQPV</sequence>
<evidence type="ECO:0008006" key="3">
    <source>
        <dbReference type="Google" id="ProtNLM"/>
    </source>
</evidence>
<evidence type="ECO:0000313" key="2">
    <source>
        <dbReference type="Proteomes" id="UP000075714"/>
    </source>
</evidence>
<proteinExistence type="predicted"/>
<name>A0A150G6Z3_GONPE</name>
<accession>A0A150G6Z3</accession>